<gene>
    <name evidence="4" type="ORF">NRK68_03930</name>
</gene>
<feature type="transmembrane region" description="Helical" evidence="2">
    <location>
        <begin position="272"/>
        <end position="292"/>
    </location>
</feature>
<evidence type="ECO:0000313" key="4">
    <source>
        <dbReference type="EMBL" id="UUY46437.1"/>
    </source>
</evidence>
<dbReference type="PANTHER" id="PTHR23028:SF53">
    <property type="entry name" value="ACYL_TRANSF_3 DOMAIN-CONTAINING PROTEIN"/>
    <property type="match status" value="1"/>
</dbReference>
<feature type="transmembrane region" description="Helical" evidence="2">
    <location>
        <begin position="158"/>
        <end position="177"/>
    </location>
</feature>
<feature type="transmembrane region" description="Helical" evidence="2">
    <location>
        <begin position="304"/>
        <end position="325"/>
    </location>
</feature>
<dbReference type="GeneID" id="95572589"/>
<evidence type="ECO:0000259" key="3">
    <source>
        <dbReference type="Pfam" id="PF01757"/>
    </source>
</evidence>
<keyword evidence="4" id="KW-0808">Transferase</keyword>
<feature type="domain" description="Acyltransferase 3" evidence="3">
    <location>
        <begin position="31"/>
        <end position="350"/>
    </location>
</feature>
<feature type="region of interest" description="Disordered" evidence="1">
    <location>
        <begin position="1"/>
        <end position="22"/>
    </location>
</feature>
<dbReference type="PANTHER" id="PTHR23028">
    <property type="entry name" value="ACETYLTRANSFERASE"/>
    <property type="match status" value="1"/>
</dbReference>
<organism evidence="4 5">
    <name type="scientific">Streptomyces yangpuensis</name>
    <dbReference type="NCBI Taxonomy" id="1648182"/>
    <lineage>
        <taxon>Bacteria</taxon>
        <taxon>Bacillati</taxon>
        <taxon>Actinomycetota</taxon>
        <taxon>Actinomycetes</taxon>
        <taxon>Kitasatosporales</taxon>
        <taxon>Streptomycetaceae</taxon>
        <taxon>Streptomyces</taxon>
    </lineage>
</organism>
<name>A0ABY5PQK6_9ACTN</name>
<accession>A0ABY5PQK6</accession>
<feature type="transmembrane region" description="Helical" evidence="2">
    <location>
        <begin position="106"/>
        <end position="127"/>
    </location>
</feature>
<dbReference type="GO" id="GO:0016746">
    <property type="term" value="F:acyltransferase activity"/>
    <property type="evidence" value="ECO:0007669"/>
    <property type="project" value="UniProtKB-KW"/>
</dbReference>
<dbReference type="InterPro" id="IPR002656">
    <property type="entry name" value="Acyl_transf_3_dom"/>
</dbReference>
<evidence type="ECO:0000313" key="5">
    <source>
        <dbReference type="Proteomes" id="UP001057738"/>
    </source>
</evidence>
<dbReference type="EMBL" id="CP102514">
    <property type="protein sequence ID" value="UUY46437.1"/>
    <property type="molecule type" value="Genomic_DNA"/>
</dbReference>
<reference evidence="4" key="1">
    <citation type="submission" date="2022-08" db="EMBL/GenBank/DDBJ databases">
        <authorList>
            <person name="Tian L."/>
        </authorList>
    </citation>
    <scope>NUCLEOTIDE SEQUENCE</scope>
    <source>
        <strain evidence="4">CM253</strain>
    </source>
</reference>
<dbReference type="InterPro" id="IPR050879">
    <property type="entry name" value="Acyltransferase_3"/>
</dbReference>
<feature type="region of interest" description="Disordered" evidence="1">
    <location>
        <begin position="376"/>
        <end position="402"/>
    </location>
</feature>
<feature type="transmembrane region" description="Helical" evidence="2">
    <location>
        <begin position="208"/>
        <end position="228"/>
    </location>
</feature>
<keyword evidence="4" id="KW-0012">Acyltransferase</keyword>
<evidence type="ECO:0000256" key="2">
    <source>
        <dbReference type="SAM" id="Phobius"/>
    </source>
</evidence>
<feature type="transmembrane region" description="Helical" evidence="2">
    <location>
        <begin position="70"/>
        <end position="94"/>
    </location>
</feature>
<sequence length="402" mass="43359">MSAGGTAGIPRTGGCPRGGAPGGGAPGPRLAALDGVRVLAAFSVLFYHYTALDSAWGEPAAGVFPAAHALAAYGWLGVEIFFLVSGFVICMSAWGRTVGDFAVSRISRLFPAYWAAVAFTSLVLFTWPEVRKVESFSDVVVNLSMLQAGIGVPHVDDAYWTLFVELKFYVLFALVVMRGLTYRNCVLFCGIWTLAGVVAPTVDNDLLSFFAVSSASPYFIAGIAFHLMRRFRPNAVLWGVVGVQFLLAQHHVHARMISSLGRRATEQTPAWPAHAVIVLGFAVMAAIALGALDRVRWRWLPQAGAVTYPLYLIHMMAGLTLIHHFRDDVPPVPLALGVTALMVALAWLIHRFVERPLGRVLRDGLRRGVQDIRSGTPRPAVLGRVPAQPAAPGAERIPAARS</sequence>
<dbReference type="Proteomes" id="UP001057738">
    <property type="component" value="Chromosome"/>
</dbReference>
<dbReference type="Pfam" id="PF01757">
    <property type="entry name" value="Acyl_transf_3"/>
    <property type="match status" value="1"/>
</dbReference>
<keyword evidence="2" id="KW-0472">Membrane</keyword>
<evidence type="ECO:0000256" key="1">
    <source>
        <dbReference type="SAM" id="MobiDB-lite"/>
    </source>
</evidence>
<keyword evidence="5" id="KW-1185">Reference proteome</keyword>
<feature type="transmembrane region" description="Helical" evidence="2">
    <location>
        <begin position="184"/>
        <end position="202"/>
    </location>
</feature>
<proteinExistence type="predicted"/>
<feature type="transmembrane region" description="Helical" evidence="2">
    <location>
        <begin position="331"/>
        <end position="349"/>
    </location>
</feature>
<protein>
    <submittedName>
        <fullName evidence="4">Acyltransferase</fullName>
    </submittedName>
</protein>
<keyword evidence="2" id="KW-1133">Transmembrane helix</keyword>
<dbReference type="RefSeq" id="WP_257854943.1">
    <property type="nucleotide sequence ID" value="NZ_CP102514.1"/>
</dbReference>
<keyword evidence="2" id="KW-0812">Transmembrane</keyword>
<feature type="transmembrane region" description="Helical" evidence="2">
    <location>
        <begin position="235"/>
        <end position="252"/>
    </location>
</feature>